<dbReference type="InterPro" id="IPR042188">
    <property type="entry name" value="MmgE/PrpD_sf_2"/>
</dbReference>
<accession>A0A6N9SZH0</accession>
<evidence type="ECO:0000313" key="5">
    <source>
        <dbReference type="Proteomes" id="UP000469011"/>
    </source>
</evidence>
<dbReference type="Gene3D" id="3.30.1330.120">
    <property type="entry name" value="2-methylcitrate dehydratase PrpD"/>
    <property type="match status" value="1"/>
</dbReference>
<dbReference type="PANTHER" id="PTHR16943:SF8">
    <property type="entry name" value="2-METHYLCITRATE DEHYDRATASE"/>
    <property type="match status" value="1"/>
</dbReference>
<evidence type="ECO:0000256" key="1">
    <source>
        <dbReference type="ARBA" id="ARBA00006174"/>
    </source>
</evidence>
<evidence type="ECO:0000259" key="3">
    <source>
        <dbReference type="Pfam" id="PF19305"/>
    </source>
</evidence>
<dbReference type="Gene3D" id="1.10.4100.10">
    <property type="entry name" value="2-methylcitrate dehydratase PrpD"/>
    <property type="match status" value="1"/>
</dbReference>
<proteinExistence type="inferred from homology"/>
<dbReference type="AlphaFoldDB" id="A0A6N9SZH0"/>
<evidence type="ECO:0000313" key="4">
    <source>
        <dbReference type="EMBL" id="NDW03166.1"/>
    </source>
</evidence>
<dbReference type="InterPro" id="IPR042183">
    <property type="entry name" value="MmgE/PrpD_sf_1"/>
</dbReference>
<dbReference type="Proteomes" id="UP000469011">
    <property type="component" value="Unassembled WGS sequence"/>
</dbReference>
<feature type="domain" description="MmgE/PrpD C-terminal" evidence="3">
    <location>
        <begin position="275"/>
        <end position="436"/>
    </location>
</feature>
<dbReference type="InterPro" id="IPR045336">
    <property type="entry name" value="MmgE_PrpD_N"/>
</dbReference>
<dbReference type="InterPro" id="IPR005656">
    <property type="entry name" value="MmgE_PrpD"/>
</dbReference>
<sequence>MPVPSKKGSDEGVSAGLAKAIVEARPEAMPEDVRHEAGRALVNIVGCALGGADHPAMDVAIRALSPYAGKPDAVVLGRRERFDPLFSSFLNGISSHVHDYDDTTPSNYIHPTSPVASAMFAYASVNPVSGLDFLHAFVLGFEVVTRIGNATYPAHYRAGWHSTGSIGVFGAAAAIARLRGLDAQRMAWALGLAATQSAGLRDNFGSMAKSFHPGAAAQSGYRAALLAEAGFTTGPTPLEGPRGFAAVEAGEYDLSDLLTGFGTQFLLSTNTYKPFPCGIVIHPTIDACSQLKAEKGIDPANVKSVRLRVAPLVRDLCDQRPATGLEAKFSIYHAAAIGLVRGRGGLAEFTDEAVRDPALAAMRDKVEAVADPKVGEDAVIVEVTLQSGEVLQHELLQSLGNLARPLSDAQLEEKFRDQAKVVDAERADRLISMCWQIEELADAGEIARMSCPG</sequence>
<organism evidence="4 5">
    <name type="scientific">Jiella pacifica</name>
    <dbReference type="NCBI Taxonomy" id="2696469"/>
    <lineage>
        <taxon>Bacteria</taxon>
        <taxon>Pseudomonadati</taxon>
        <taxon>Pseudomonadota</taxon>
        <taxon>Alphaproteobacteria</taxon>
        <taxon>Hyphomicrobiales</taxon>
        <taxon>Aurantimonadaceae</taxon>
        <taxon>Jiella</taxon>
    </lineage>
</organism>
<gene>
    <name evidence="4" type="ORF">GTK09_01885</name>
</gene>
<comment type="caution">
    <text evidence="4">The sequence shown here is derived from an EMBL/GenBank/DDBJ whole genome shotgun (WGS) entry which is preliminary data.</text>
</comment>
<dbReference type="InterPro" id="IPR045337">
    <property type="entry name" value="MmgE_PrpD_C"/>
</dbReference>
<dbReference type="SUPFAM" id="SSF103378">
    <property type="entry name" value="2-methylcitrate dehydratase PrpD"/>
    <property type="match status" value="1"/>
</dbReference>
<dbReference type="RefSeq" id="WP_163460769.1">
    <property type="nucleotide sequence ID" value="NZ_JAAAMG010000001.1"/>
</dbReference>
<reference evidence="4 5" key="1">
    <citation type="submission" date="2020-01" db="EMBL/GenBank/DDBJ databases">
        <title>Jiella pacifica sp. nov.</title>
        <authorList>
            <person name="Xue Z."/>
            <person name="Zhu S."/>
            <person name="Chen J."/>
            <person name="Yang J."/>
        </authorList>
    </citation>
    <scope>NUCLEOTIDE SEQUENCE [LARGE SCALE GENOMIC DNA]</scope>
    <source>
        <strain evidence="4 5">40Bstr34</strain>
    </source>
</reference>
<dbReference type="PANTHER" id="PTHR16943">
    <property type="entry name" value="2-METHYLCITRATE DEHYDRATASE-RELATED"/>
    <property type="match status" value="1"/>
</dbReference>
<name>A0A6N9SZH0_9HYPH</name>
<comment type="similarity">
    <text evidence="1">Belongs to the PrpD family.</text>
</comment>
<dbReference type="Pfam" id="PF19305">
    <property type="entry name" value="MmgE_PrpD_C"/>
    <property type="match status" value="1"/>
</dbReference>
<dbReference type="Pfam" id="PF03972">
    <property type="entry name" value="MmgE_PrpD_N"/>
    <property type="match status" value="1"/>
</dbReference>
<dbReference type="EMBL" id="JAAAMG010000001">
    <property type="protein sequence ID" value="NDW03166.1"/>
    <property type="molecule type" value="Genomic_DNA"/>
</dbReference>
<feature type="domain" description="MmgE/PrpD N-terminal" evidence="2">
    <location>
        <begin position="17"/>
        <end position="251"/>
    </location>
</feature>
<keyword evidence="5" id="KW-1185">Reference proteome</keyword>
<dbReference type="GO" id="GO:0016829">
    <property type="term" value="F:lyase activity"/>
    <property type="evidence" value="ECO:0007669"/>
    <property type="project" value="InterPro"/>
</dbReference>
<protein>
    <submittedName>
        <fullName evidence="4">MmgE/PrpD family protein</fullName>
    </submittedName>
</protein>
<dbReference type="InterPro" id="IPR036148">
    <property type="entry name" value="MmgE/PrpD_sf"/>
</dbReference>
<evidence type="ECO:0000259" key="2">
    <source>
        <dbReference type="Pfam" id="PF03972"/>
    </source>
</evidence>